<dbReference type="Proteomes" id="UP000568380">
    <property type="component" value="Unassembled WGS sequence"/>
</dbReference>
<evidence type="ECO:0000313" key="6">
    <source>
        <dbReference type="Proteomes" id="UP000568380"/>
    </source>
</evidence>
<keyword evidence="3" id="KW-0274">FAD</keyword>
<dbReference type="Gene3D" id="3.40.30.120">
    <property type="match status" value="1"/>
</dbReference>
<dbReference type="InterPro" id="IPR036188">
    <property type="entry name" value="FAD/NAD-bd_sf"/>
</dbReference>
<dbReference type="Pfam" id="PF21274">
    <property type="entry name" value="Rng_hyd_C"/>
    <property type="match status" value="1"/>
</dbReference>
<dbReference type="GO" id="GO:0016709">
    <property type="term" value="F:oxidoreductase activity, acting on paired donors, with incorporation or reduction of molecular oxygen, NAD(P)H as one donor, and incorporation of one atom of oxygen"/>
    <property type="evidence" value="ECO:0007669"/>
    <property type="project" value="UniProtKB-ARBA"/>
</dbReference>
<reference evidence="5 6" key="1">
    <citation type="submission" date="2020-08" db="EMBL/GenBank/DDBJ databases">
        <title>Genomic Encyclopedia of Type Strains, Phase IV (KMG-IV): sequencing the most valuable type-strain genomes for metagenomic binning, comparative biology and taxonomic classification.</title>
        <authorList>
            <person name="Goeker M."/>
        </authorList>
    </citation>
    <scope>NUCLEOTIDE SEQUENCE [LARGE SCALE GENOMIC DNA]</scope>
    <source>
        <strain evidence="5 6">DSM 45385</strain>
    </source>
</reference>
<dbReference type="AlphaFoldDB" id="A0A7W8A5T2"/>
<dbReference type="EMBL" id="JACHIN010000005">
    <property type="protein sequence ID" value="MBB5078798.1"/>
    <property type="molecule type" value="Genomic_DNA"/>
</dbReference>
<gene>
    <name evidence="5" type="ORF">HNR40_004284</name>
</gene>
<comment type="cofactor">
    <cofactor evidence="1">
        <name>FAD</name>
        <dbReference type="ChEBI" id="CHEBI:57692"/>
    </cofactor>
</comment>
<dbReference type="PRINTS" id="PR00420">
    <property type="entry name" value="RNGMNOXGNASE"/>
</dbReference>
<evidence type="ECO:0000256" key="2">
    <source>
        <dbReference type="ARBA" id="ARBA00022630"/>
    </source>
</evidence>
<keyword evidence="2" id="KW-0285">Flavoprotein</keyword>
<organism evidence="5 6">
    <name type="scientific">Nonomuraea endophytica</name>
    <dbReference type="NCBI Taxonomy" id="714136"/>
    <lineage>
        <taxon>Bacteria</taxon>
        <taxon>Bacillati</taxon>
        <taxon>Actinomycetota</taxon>
        <taxon>Actinomycetes</taxon>
        <taxon>Streptosporangiales</taxon>
        <taxon>Streptosporangiaceae</taxon>
        <taxon>Nonomuraea</taxon>
    </lineage>
</organism>
<dbReference type="Gene3D" id="3.50.50.60">
    <property type="entry name" value="FAD/NAD(P)-binding domain"/>
    <property type="match status" value="1"/>
</dbReference>
<proteinExistence type="predicted"/>
<dbReference type="Gene3D" id="3.30.70.2450">
    <property type="match status" value="1"/>
</dbReference>
<feature type="domain" description="FAD-binding" evidence="4">
    <location>
        <begin position="3"/>
        <end position="335"/>
    </location>
</feature>
<dbReference type="SUPFAM" id="SSF51905">
    <property type="entry name" value="FAD/NAD(P)-binding domain"/>
    <property type="match status" value="1"/>
</dbReference>
<protein>
    <submittedName>
        <fullName evidence="5">2-polyprenyl-6-methoxyphenol hydroxylase-like FAD-dependent oxidoreductase</fullName>
    </submittedName>
</protein>
<dbReference type="RefSeq" id="WP_184963824.1">
    <property type="nucleotide sequence ID" value="NZ_JACHIN010000005.1"/>
</dbReference>
<comment type="caution">
    <text evidence="5">The sequence shown here is derived from an EMBL/GenBank/DDBJ whole genome shotgun (WGS) entry which is preliminary data.</text>
</comment>
<dbReference type="GO" id="GO:0071949">
    <property type="term" value="F:FAD binding"/>
    <property type="evidence" value="ECO:0007669"/>
    <property type="project" value="InterPro"/>
</dbReference>
<accession>A0A7W8A5T2</accession>
<dbReference type="Pfam" id="PF01494">
    <property type="entry name" value="FAD_binding_3"/>
    <property type="match status" value="1"/>
</dbReference>
<keyword evidence="6" id="KW-1185">Reference proteome</keyword>
<dbReference type="InterPro" id="IPR050641">
    <property type="entry name" value="RIFMO-like"/>
</dbReference>
<dbReference type="InterPro" id="IPR002938">
    <property type="entry name" value="FAD-bd"/>
</dbReference>
<sequence>MDDVVIIGAGPVGLMLACELSLTGARPVVLDKRTEPGQTPKANGLGGQIIDLLEHRGLLERLSAGSPFCGTPPGFPFGSVPLRFAAVADIPLRMLMIAQPRLERLLGERAAELGVSIRWGHELATLTQDESGVTAQGTGFSLRAHYAVGCDGAGSRVREQAGIDFPGTTDEEELWIGHFRADTETGVFDHPQLAGLEPGWNRTPAGRILAASLQPGVHIVGVREKGRHPAGTVTIADFRAAVHRVLGDDLRLGEPIWLSRTSAQARLADHYRTGRVFLAGDAAHLFPAGGSALNVGMMDAVNLGWKLSATLKGRGPERLLDTYESERRPAAERALLQTRAQAALDRLPQEEGEALRTLLTEIFAYEQPLRHMAALLHGSDLPHGAAAHPLTGRLVPDLRLTTGAGERRLTESMRRGRPVLLDLGGEAGLGDDAGGWIDVVRAHCDNAPADALLVRPDGVVAWAGADGLAAAAEEWFAPRT</sequence>
<evidence type="ECO:0000313" key="5">
    <source>
        <dbReference type="EMBL" id="MBB5078798.1"/>
    </source>
</evidence>
<evidence type="ECO:0000259" key="4">
    <source>
        <dbReference type="Pfam" id="PF01494"/>
    </source>
</evidence>
<evidence type="ECO:0000256" key="3">
    <source>
        <dbReference type="ARBA" id="ARBA00022827"/>
    </source>
</evidence>
<dbReference type="PANTHER" id="PTHR43004:SF19">
    <property type="entry name" value="BINDING MONOOXYGENASE, PUTATIVE (JCVI)-RELATED"/>
    <property type="match status" value="1"/>
</dbReference>
<dbReference type="PANTHER" id="PTHR43004">
    <property type="entry name" value="TRK SYSTEM POTASSIUM UPTAKE PROTEIN"/>
    <property type="match status" value="1"/>
</dbReference>
<evidence type="ECO:0000256" key="1">
    <source>
        <dbReference type="ARBA" id="ARBA00001974"/>
    </source>
</evidence>
<name>A0A7W8A5T2_9ACTN</name>